<sequence>MMVYVSVRGRIWLQAEAANMVESVGNYVKHRRVPVIVKEGGNYITFFVPSISGESIAHAYQAILAEELKKLNEKVCPLCEKGIFLKSTNAEVYKLVTKSEPPEKTKKEHTTPEKEIEEKIVVNCGVEDLGGFLYAEKPNVKRTSSFFTGYMIPVKEALKAVSIDPQLHSRYALGTKFVAVGEGERAAGQMIYYVEVSSAVFTFAFDLDTRFIGKHTFHMDSYGKIVEGLTQNNIKNRATAALNALQRLLVEFPIGAKRTRFNPADLRWESIAIAVSNDVFTLPSSFTQDYMLRGLQKKAKVSFNTMIFGYSEEECKADKCYTTPEEAIIEALKEAKGRI</sequence>
<dbReference type="Pfam" id="PF01905">
    <property type="entry name" value="DevR"/>
    <property type="match status" value="1"/>
</dbReference>
<dbReference type="Proteomes" id="UP000244093">
    <property type="component" value="Unassembled WGS sequence"/>
</dbReference>
<dbReference type="PANTHER" id="PTHR37459:SF1">
    <property type="entry name" value="CRISPR-ASSOCIATED PROTEIN CAS7_CST2_DEVR"/>
    <property type="match status" value="1"/>
</dbReference>
<protein>
    <submittedName>
        <fullName evidence="3">Type I-A CRISPR-associated protein Cas7/Csa2</fullName>
    </submittedName>
</protein>
<comment type="caution">
    <text evidence="3">The sequence shown here is derived from an EMBL/GenBank/DDBJ whole genome shotgun (WGS) entry which is preliminary data.</text>
</comment>
<dbReference type="NCBIfam" id="TIGR01875">
    <property type="entry name" value="cas_MJ0381"/>
    <property type="match status" value="1"/>
</dbReference>
<reference evidence="3" key="1">
    <citation type="submission" date="2017-04" db="EMBL/GenBank/DDBJ databases">
        <authorList>
            <person name="Afonso C.L."/>
            <person name="Miller P.J."/>
            <person name="Scott M.A."/>
            <person name="Spackman E."/>
            <person name="Goraichik I."/>
            <person name="Dimitrov K.M."/>
            <person name="Suarez D.L."/>
            <person name="Swayne D.E."/>
        </authorList>
    </citation>
    <scope>NUCLEOTIDE SEQUENCE</scope>
    <source>
        <strain evidence="3">NZ3</strain>
    </source>
</reference>
<dbReference type="InterPro" id="IPR010154">
    <property type="entry name" value="CRISPR-assoc_Cas7/Cst2/DevR"/>
</dbReference>
<dbReference type="InterPro" id="IPR002764">
    <property type="entry name" value="Cas7/Cst2/DevR_sub_I-a/Apern"/>
</dbReference>
<gene>
    <name evidence="3" type="ORF">B7O98_09685</name>
</gene>
<reference evidence="3" key="2">
    <citation type="journal article" date="2018" name="Syst. Appl. Microbiol.">
        <title>A new symbiotic nanoarchaeote (Candidatus Nanoclepta minutus) and its host (Zestosphaera tikiterensis gen. nov., sp. nov.) from a New Zealand hot spring.</title>
        <authorList>
            <person name="St John E."/>
            <person name="Liu Y."/>
            <person name="Podar M."/>
            <person name="Stott M.B."/>
            <person name="Meneghin J."/>
            <person name="Chen Z."/>
            <person name="Lagutin K."/>
            <person name="Mitchell K."/>
            <person name="Reysenbach A.L."/>
        </authorList>
    </citation>
    <scope>NUCLEOTIDE SEQUENCE [LARGE SCALE GENOMIC DNA]</scope>
    <source>
        <strain evidence="3">NZ3</strain>
    </source>
</reference>
<name>A0A2R7Y2Z4_9CREN</name>
<evidence type="ECO:0000256" key="2">
    <source>
        <dbReference type="ARBA" id="ARBA00025626"/>
    </source>
</evidence>
<proteinExistence type="predicted"/>
<accession>A0A2R7Y2Z4</accession>
<dbReference type="AlphaFoldDB" id="A0A2R7Y2Z4"/>
<dbReference type="EMBL" id="NBVN01000019">
    <property type="protein sequence ID" value="PUA31182.1"/>
    <property type="molecule type" value="Genomic_DNA"/>
</dbReference>
<dbReference type="InterPro" id="IPR052681">
    <property type="entry name" value="CRISPR-Cas7/Cst2/DevR"/>
</dbReference>
<keyword evidence="1" id="KW-0051">Antiviral defense</keyword>
<dbReference type="GO" id="GO:0051607">
    <property type="term" value="P:defense response to virus"/>
    <property type="evidence" value="ECO:0007669"/>
    <property type="project" value="UniProtKB-KW"/>
</dbReference>
<dbReference type="PANTHER" id="PTHR37459">
    <property type="match status" value="1"/>
</dbReference>
<organism evidence="3 4">
    <name type="scientific">Zestosphaera tikiterensis</name>
    <dbReference type="NCBI Taxonomy" id="1973259"/>
    <lineage>
        <taxon>Archaea</taxon>
        <taxon>Thermoproteota</taxon>
        <taxon>Thermoprotei</taxon>
        <taxon>Desulfurococcales</taxon>
        <taxon>Desulfurococcaceae</taxon>
        <taxon>Zestosphaera</taxon>
    </lineage>
</organism>
<evidence type="ECO:0000313" key="3">
    <source>
        <dbReference type="EMBL" id="PUA31182.1"/>
    </source>
</evidence>
<evidence type="ECO:0000313" key="4">
    <source>
        <dbReference type="Proteomes" id="UP000244093"/>
    </source>
</evidence>
<comment type="function">
    <text evidence="2">CRISPR (clustered regularly interspaced short palindromic repeat) is an adaptive immune system that provides protection against mobile genetic elements (viruses, transposable elements and conjugative plasmids). CRISPR clusters contain spacers, sequences complementary to antecedent mobile elements, and target invading nucleic acids. CRISPR clusters are transcribed and processed into CRISPR RNA (crRNA).</text>
</comment>
<evidence type="ECO:0000256" key="1">
    <source>
        <dbReference type="ARBA" id="ARBA00023118"/>
    </source>
</evidence>
<dbReference type="NCBIfam" id="TIGR02583">
    <property type="entry name" value="DevR_archaea"/>
    <property type="match status" value="1"/>
</dbReference>